<proteinExistence type="inferred from homology"/>
<dbReference type="EMBL" id="OVEO01000003">
    <property type="protein sequence ID" value="SPQ94701.1"/>
    <property type="molecule type" value="Genomic_DNA"/>
</dbReference>
<dbReference type="GO" id="GO:0046872">
    <property type="term" value="F:metal ion binding"/>
    <property type="evidence" value="ECO:0007669"/>
    <property type="project" value="UniProtKB-KW"/>
</dbReference>
<name>A0A0G4IN04_PLABS</name>
<evidence type="ECO:0000256" key="8">
    <source>
        <dbReference type="ARBA" id="ARBA00022741"/>
    </source>
</evidence>
<keyword evidence="11 15" id="KW-0342">GTP-binding</keyword>
<organism evidence="19 21">
    <name type="scientific">Plasmodiophora brassicae</name>
    <name type="common">Clubroot disease agent</name>
    <dbReference type="NCBI Taxonomy" id="37360"/>
    <lineage>
        <taxon>Eukaryota</taxon>
        <taxon>Sar</taxon>
        <taxon>Rhizaria</taxon>
        <taxon>Endomyxa</taxon>
        <taxon>Phytomyxea</taxon>
        <taxon>Plasmodiophorida</taxon>
        <taxon>Plasmodiophoridae</taxon>
        <taxon>Plasmodiophora</taxon>
    </lineage>
</organism>
<feature type="compositionally biased region" description="Acidic residues" evidence="16">
    <location>
        <begin position="439"/>
        <end position="451"/>
    </location>
</feature>
<evidence type="ECO:0000256" key="10">
    <source>
        <dbReference type="ARBA" id="ARBA00022842"/>
    </source>
</evidence>
<dbReference type="GO" id="GO:0005200">
    <property type="term" value="F:structural constituent of cytoskeleton"/>
    <property type="evidence" value="ECO:0007669"/>
    <property type="project" value="InterPro"/>
</dbReference>
<geneLocation type="mitochondrion" evidence="20"/>
<dbReference type="InterPro" id="IPR002452">
    <property type="entry name" value="Alpha_tubulin"/>
</dbReference>
<dbReference type="InterPro" id="IPR013838">
    <property type="entry name" value="Beta-tubulin_BS"/>
</dbReference>
<evidence type="ECO:0000256" key="15">
    <source>
        <dbReference type="RuleBase" id="RU000352"/>
    </source>
</evidence>
<evidence type="ECO:0000256" key="3">
    <source>
        <dbReference type="ARBA" id="ARBA00009636"/>
    </source>
</evidence>
<feature type="domain" description="Tubulin/FtsZ 2-layer sandwich" evidence="18">
    <location>
        <begin position="244"/>
        <end position="389"/>
    </location>
</feature>
<dbReference type="InterPro" id="IPR017975">
    <property type="entry name" value="Tubulin_CS"/>
</dbReference>
<evidence type="ECO:0000256" key="7">
    <source>
        <dbReference type="ARBA" id="ARBA00022723"/>
    </source>
</evidence>
<dbReference type="Gene3D" id="1.10.287.600">
    <property type="entry name" value="Helix hairpin bin"/>
    <property type="match status" value="1"/>
</dbReference>
<comment type="similarity">
    <text evidence="3 15">Belongs to the tubulin family.</text>
</comment>
<keyword evidence="9" id="KW-0378">Hydrolase</keyword>
<dbReference type="InterPro" id="IPR023123">
    <property type="entry name" value="Tubulin_C"/>
</dbReference>
<comment type="subcellular location">
    <subcellularLocation>
        <location evidence="2">Cytoplasm</location>
        <location evidence="2">Cytoskeleton</location>
    </subcellularLocation>
</comment>
<evidence type="ECO:0000259" key="17">
    <source>
        <dbReference type="SMART" id="SM00864"/>
    </source>
</evidence>
<dbReference type="PANTHER" id="PTHR11588">
    <property type="entry name" value="TUBULIN"/>
    <property type="match status" value="1"/>
</dbReference>
<evidence type="ECO:0000256" key="4">
    <source>
        <dbReference type="ARBA" id="ARBA00011747"/>
    </source>
</evidence>
<evidence type="ECO:0000256" key="1">
    <source>
        <dbReference type="ARBA" id="ARBA00001946"/>
    </source>
</evidence>
<dbReference type="SMART" id="SM00865">
    <property type="entry name" value="Tubulin_C"/>
    <property type="match status" value="1"/>
</dbReference>
<keyword evidence="20" id="KW-0496">Mitochondrion</keyword>
<dbReference type="PROSITE" id="PS00227">
    <property type="entry name" value="TUBULIN"/>
    <property type="match status" value="1"/>
</dbReference>
<dbReference type="STRING" id="37360.A0A0G4IN04"/>
<evidence type="ECO:0000313" key="22">
    <source>
        <dbReference type="Proteomes" id="UP000290189"/>
    </source>
</evidence>
<evidence type="ECO:0000313" key="20">
    <source>
        <dbReference type="EMBL" id="SPQ94701.1"/>
    </source>
</evidence>
<dbReference type="CDD" id="cd02186">
    <property type="entry name" value="alpha_tubulin"/>
    <property type="match status" value="1"/>
</dbReference>
<evidence type="ECO:0000256" key="16">
    <source>
        <dbReference type="SAM" id="MobiDB-lite"/>
    </source>
</evidence>
<evidence type="ECO:0000313" key="21">
    <source>
        <dbReference type="Proteomes" id="UP000039324"/>
    </source>
</evidence>
<dbReference type="OrthoDB" id="1662883at2759"/>
<dbReference type="PRINTS" id="PR01161">
    <property type="entry name" value="TUBULIN"/>
</dbReference>
<dbReference type="SUPFAM" id="SSF55307">
    <property type="entry name" value="Tubulin C-terminal domain-like"/>
    <property type="match status" value="1"/>
</dbReference>
<dbReference type="FunFam" id="3.30.1330.20:FF:000001">
    <property type="entry name" value="Tubulin alpha chain"/>
    <property type="match status" value="1"/>
</dbReference>
<dbReference type="Gene3D" id="3.40.50.1440">
    <property type="entry name" value="Tubulin/FtsZ, GTPase domain"/>
    <property type="match status" value="1"/>
</dbReference>
<evidence type="ECO:0000256" key="9">
    <source>
        <dbReference type="ARBA" id="ARBA00022801"/>
    </source>
</evidence>
<dbReference type="GO" id="GO:0005525">
    <property type="term" value="F:GTP binding"/>
    <property type="evidence" value="ECO:0007669"/>
    <property type="project" value="UniProtKB-UniRule"/>
</dbReference>
<protein>
    <recommendedName>
        <fullName evidence="15">Tubulin alpha chain</fullName>
    </recommendedName>
</protein>
<feature type="domain" description="Tubulin/FtsZ GTPase" evidence="17">
    <location>
        <begin position="45"/>
        <end position="242"/>
    </location>
</feature>
<comment type="function">
    <text evidence="13 15">Tubulin is the major constituent of microtubules, a cylinder consisting of laterally associated linear protofilaments composed of alpha- and beta-tubulin heterodimers. Microtubules grow by the addition of GTP-tubulin dimers to the microtubule end, where a stabilizing cap forms. Below the cap, tubulin dimers are in GDP-bound state, owing to GTPase activity of alpha-tubulin.</text>
</comment>
<dbReference type="GO" id="GO:0007017">
    <property type="term" value="P:microtubule-based process"/>
    <property type="evidence" value="ECO:0007669"/>
    <property type="project" value="InterPro"/>
</dbReference>
<dbReference type="EMBL" id="CDSF01000068">
    <property type="protein sequence ID" value="CEO96643.1"/>
    <property type="molecule type" value="Genomic_DNA"/>
</dbReference>
<evidence type="ECO:0000313" key="19">
    <source>
        <dbReference type="EMBL" id="CEO96643.1"/>
    </source>
</evidence>
<dbReference type="PROSITE" id="PS00228">
    <property type="entry name" value="TUBULIN_B_AUTOREG"/>
    <property type="match status" value="1"/>
</dbReference>
<dbReference type="Gene3D" id="3.30.1330.20">
    <property type="entry name" value="Tubulin/FtsZ, C-terminal domain"/>
    <property type="match status" value="1"/>
</dbReference>
<dbReference type="InterPro" id="IPR018316">
    <property type="entry name" value="Tubulin/FtsZ_2-layer-sand-dom"/>
</dbReference>
<keyword evidence="21" id="KW-1185">Reference proteome</keyword>
<evidence type="ECO:0000256" key="5">
    <source>
        <dbReference type="ARBA" id="ARBA00022490"/>
    </source>
</evidence>
<dbReference type="InterPro" id="IPR000217">
    <property type="entry name" value="Tubulin"/>
</dbReference>
<dbReference type="GO" id="GO:0005874">
    <property type="term" value="C:microtubule"/>
    <property type="evidence" value="ECO:0007669"/>
    <property type="project" value="UniProtKB-KW"/>
</dbReference>
<evidence type="ECO:0000256" key="11">
    <source>
        <dbReference type="ARBA" id="ARBA00023134"/>
    </source>
</evidence>
<comment type="cofactor">
    <cofactor evidence="1">
        <name>Mg(2+)</name>
        <dbReference type="ChEBI" id="CHEBI:18420"/>
    </cofactor>
</comment>
<dbReference type="FunFam" id="3.40.50.1440:FF:000007">
    <property type="entry name" value="Tubulin alpha chain"/>
    <property type="match status" value="1"/>
</dbReference>
<gene>
    <name evidence="19" type="ORF">PBRA_005252</name>
    <name evidence="20" type="ORF">PLBR_LOCUS1916</name>
</gene>
<keyword evidence="6 15" id="KW-0493">Microtubule</keyword>
<dbReference type="Pfam" id="PF00091">
    <property type="entry name" value="Tubulin"/>
    <property type="match status" value="1"/>
</dbReference>
<keyword evidence="8 15" id="KW-0547">Nucleotide-binding</keyword>
<evidence type="ECO:0000256" key="6">
    <source>
        <dbReference type="ARBA" id="ARBA00022701"/>
    </source>
</evidence>
<dbReference type="PRINTS" id="PR01162">
    <property type="entry name" value="ALPHATUBULIN"/>
</dbReference>
<dbReference type="Proteomes" id="UP000039324">
    <property type="component" value="Unassembled WGS sequence"/>
</dbReference>
<dbReference type="SMART" id="SM00864">
    <property type="entry name" value="Tubulin"/>
    <property type="match status" value="1"/>
</dbReference>
<dbReference type="FunFam" id="1.10.287.600:FF:000001">
    <property type="entry name" value="Tubulin alpha chain"/>
    <property type="match status" value="1"/>
</dbReference>
<evidence type="ECO:0000256" key="13">
    <source>
        <dbReference type="ARBA" id="ARBA00034296"/>
    </source>
</evidence>
<comment type="catalytic activity">
    <reaction evidence="14">
        <text>GTP + H2O = GDP + phosphate + H(+)</text>
        <dbReference type="Rhea" id="RHEA:19669"/>
        <dbReference type="ChEBI" id="CHEBI:15377"/>
        <dbReference type="ChEBI" id="CHEBI:15378"/>
        <dbReference type="ChEBI" id="CHEBI:37565"/>
        <dbReference type="ChEBI" id="CHEBI:43474"/>
        <dbReference type="ChEBI" id="CHEBI:58189"/>
    </reaction>
    <physiologicalReaction direction="left-to-right" evidence="14">
        <dbReference type="Rhea" id="RHEA:19670"/>
    </physiologicalReaction>
</comment>
<dbReference type="Pfam" id="PF03953">
    <property type="entry name" value="Tubulin_C"/>
    <property type="match status" value="1"/>
</dbReference>
<keyword evidence="10" id="KW-0460">Magnesium</keyword>
<accession>A0A0G4IN04</accession>
<keyword evidence="7" id="KW-0479">Metal-binding</keyword>
<evidence type="ECO:0000256" key="14">
    <source>
        <dbReference type="ARBA" id="ARBA00049117"/>
    </source>
</evidence>
<feature type="region of interest" description="Disordered" evidence="16">
    <location>
        <begin position="427"/>
        <end position="451"/>
    </location>
</feature>
<evidence type="ECO:0000259" key="18">
    <source>
        <dbReference type="SMART" id="SM00865"/>
    </source>
</evidence>
<dbReference type="InterPro" id="IPR008280">
    <property type="entry name" value="Tub_FtsZ_C"/>
</dbReference>
<keyword evidence="5" id="KW-0963">Cytoplasm</keyword>
<dbReference type="Proteomes" id="UP000290189">
    <property type="component" value="Unassembled WGS sequence"/>
</dbReference>
<dbReference type="GO" id="GO:0016787">
    <property type="term" value="F:hydrolase activity"/>
    <property type="evidence" value="ECO:0007669"/>
    <property type="project" value="UniProtKB-KW"/>
</dbReference>
<reference evidence="19 21" key="1">
    <citation type="submission" date="2015-02" db="EMBL/GenBank/DDBJ databases">
        <authorList>
            <person name="Chooi Y.-H."/>
        </authorList>
    </citation>
    <scope>NUCLEOTIDE SEQUENCE [LARGE SCALE GENOMIC DNA]</scope>
    <source>
        <strain evidence="19">E3</strain>
    </source>
</reference>
<dbReference type="InterPro" id="IPR003008">
    <property type="entry name" value="Tubulin_FtsZ_GTPase"/>
</dbReference>
<sequence length="451" mass="49566">MREIVTIHVGQGGVQVGNACWELFCLEHGISPDGMQTEAPLVGEYDAMFAETDTGKFVPRSALIDLEPTVCDEIRRGAFRDLFHPDQLITGKEDASNNYARGHYTIGKEILERSLSRLRKLADGCSSLQGFVLVQSLGGGTGSGFGSLLLEQIAAEYPKKTKVQMAICPSPNVTTAAVEPYNSVLATHATMSTADLSFLVDNESLYDIASRNLAVDRPTYFNLNRVIAQVVSSLTVSTRFQGALDLHLSDLQTNLVPYPRLHFPVTAYAPVVSAQVAYNERMSVADITSAAFEPANQMIRCRPPSGRYVACCLMYRGDVAPKDVNASISMLKAKRDIRFVDWCPTGFKVGINSQEPATVPDGDLAVLKRSLTTISNTTAIADVMSAIDRKFDMMYGKRAFVHWYVGEGMEEGEFTEARDDLANLERDYSELNGDAKQSEDDDDQDDEYADE</sequence>
<evidence type="ECO:0000256" key="12">
    <source>
        <dbReference type="ARBA" id="ARBA00023212"/>
    </source>
</evidence>
<dbReference type="InterPro" id="IPR036525">
    <property type="entry name" value="Tubulin/FtsZ_GTPase_sf"/>
</dbReference>
<evidence type="ECO:0000256" key="2">
    <source>
        <dbReference type="ARBA" id="ARBA00004245"/>
    </source>
</evidence>
<dbReference type="SUPFAM" id="SSF52490">
    <property type="entry name" value="Tubulin nucleotide-binding domain-like"/>
    <property type="match status" value="1"/>
</dbReference>
<reference evidence="20 22" key="2">
    <citation type="submission" date="2018-03" db="EMBL/GenBank/DDBJ databases">
        <authorList>
            <person name="Fogelqvist J."/>
        </authorList>
    </citation>
    <scope>NUCLEOTIDE SEQUENCE [LARGE SCALE GENOMIC DNA]</scope>
</reference>
<comment type="subunit">
    <text evidence="4 15">Dimer of alpha and beta chains. A typical microtubule is a hollow water-filled tube with an outer diameter of 25 nm and an inner diameter of 15 nM. Alpha-beta heterodimers associate head-to-tail to form protofilaments running lengthwise along the microtubule wall with the beta-tubulin subunit facing the microtubule plus end conferring a structural polarity. Microtubules usually have 13 protofilaments but different protofilament numbers can be found in some organisms and specialized cells.</text>
</comment>
<dbReference type="InterPro" id="IPR037103">
    <property type="entry name" value="Tubulin/FtsZ-like_C"/>
</dbReference>
<dbReference type="AlphaFoldDB" id="A0A0G4IN04"/>
<keyword evidence="12" id="KW-0206">Cytoskeleton</keyword>